<dbReference type="EMBL" id="LN891030">
    <property type="protein sequence ID" value="CUS11117.1"/>
    <property type="molecule type" value="Genomic_DNA"/>
</dbReference>
<reference evidence="2" key="1">
    <citation type="submission" date="2015-10" db="EMBL/GenBank/DDBJ databases">
        <authorList>
            <person name="Regsiter A."/>
            <person name="william w."/>
        </authorList>
    </citation>
    <scope>NUCLEOTIDE SEQUENCE</scope>
    <source>
        <strain evidence="2">Montdore</strain>
    </source>
</reference>
<keyword evidence="1" id="KW-0472">Membrane</keyword>
<sequence>MEREILPSPGFAPFPEVPRDRTVFGDVLSALDTLGGAVKRLESHPLASENLSERLQKVEDAAVLKEELGRLCSRFEVCEGRVSEVAGRLEAVDSEVTDEVRGLGSSLGGILERQDVARMRVEALDRVCRELKESVQSMREDFLALGNNIGSLTSRIEAYEEKVMKLGDGLKLAHSVMAQERDRLSITRNKVDEITEAQNEVDLRVAGLERGYRNMDEVVQSVKSHSFFTNVTERVSVLERRNGELTEAVETLVMISEEAAARKAKGLRGSRFTKTRDDMNPITHNVLKKGRNLGVGPLGSVDIALWRDWVGSRIENLPQSRAEIYHLSRKTAQDLRFVTSRYMDDLELRCKHRLGLADEVKLRQWAIAVVLLVMFFGFILMRTTEHEPIVDYEGLRQYLRGV</sequence>
<keyword evidence="1" id="KW-0812">Transmembrane</keyword>
<keyword evidence="3" id="KW-1185">Reference proteome</keyword>
<proteinExistence type="predicted"/>
<dbReference type="AlphaFoldDB" id="A0A292PXF9"/>
<feature type="transmembrane region" description="Helical" evidence="1">
    <location>
        <begin position="362"/>
        <end position="381"/>
    </location>
</feature>
<evidence type="ECO:0000313" key="3">
    <source>
        <dbReference type="Proteomes" id="UP001412239"/>
    </source>
</evidence>
<organism evidence="2 3">
    <name type="scientific">Tuber aestivum</name>
    <name type="common">summer truffle</name>
    <dbReference type="NCBI Taxonomy" id="59557"/>
    <lineage>
        <taxon>Eukaryota</taxon>
        <taxon>Fungi</taxon>
        <taxon>Dikarya</taxon>
        <taxon>Ascomycota</taxon>
        <taxon>Pezizomycotina</taxon>
        <taxon>Pezizomycetes</taxon>
        <taxon>Pezizales</taxon>
        <taxon>Tuberaceae</taxon>
        <taxon>Tuber</taxon>
    </lineage>
</organism>
<dbReference type="Proteomes" id="UP001412239">
    <property type="component" value="Unassembled WGS sequence"/>
</dbReference>
<keyword evidence="1" id="KW-1133">Transmembrane helix</keyword>
<dbReference type="SUPFAM" id="SSF57997">
    <property type="entry name" value="Tropomyosin"/>
    <property type="match status" value="1"/>
</dbReference>
<accession>A0A292PXF9</accession>
<evidence type="ECO:0000313" key="2">
    <source>
        <dbReference type="EMBL" id="CUS11117.1"/>
    </source>
</evidence>
<name>A0A292PXF9_9PEZI</name>
<gene>
    <name evidence="2" type="ORF">GSTUAT00004791001</name>
</gene>
<protein>
    <submittedName>
        <fullName evidence="2">Uncharacterized protein</fullName>
    </submittedName>
</protein>
<evidence type="ECO:0000256" key="1">
    <source>
        <dbReference type="SAM" id="Phobius"/>
    </source>
</evidence>